<sequence length="72" mass="8324">MKESGTVALLRRKLNGKKRWGAFCWDQAQKPIGKERAESWESKAVVIYAEILLLTGDLIYRVHEQFAAEMEK</sequence>
<dbReference type="EMBL" id="MWLE01000040">
    <property type="protein sequence ID" value="OOV35772.1"/>
    <property type="molecule type" value="Genomic_DNA"/>
</dbReference>
<name>A0A1T1D4J8_9SYNE</name>
<accession>A0A1T1D4J8</accession>
<gene>
    <name evidence="1" type="ORF">BV53_03010</name>
</gene>
<dbReference type="Proteomes" id="UP000242590">
    <property type="component" value="Unassembled WGS sequence"/>
</dbReference>
<evidence type="ECO:0000313" key="2">
    <source>
        <dbReference type="Proteomes" id="UP000242590"/>
    </source>
</evidence>
<comment type="caution">
    <text evidence="1">The sequence shown here is derived from an EMBL/GenBank/DDBJ whole genome shotgun (WGS) entry which is preliminary data.</text>
</comment>
<evidence type="ECO:0000313" key="1">
    <source>
        <dbReference type="EMBL" id="OOV35772.1"/>
    </source>
</evidence>
<reference evidence="1 2" key="1">
    <citation type="submission" date="2017-02" db="EMBL/GenBank/DDBJ databases">
        <title>Draft Genome Sequences of 'Candidatus Synechococcus spongiarum', Cyanobacterial Symbionts of the Mediterranean Sponge Aplysina aerophoba from two locations.</title>
        <authorList>
            <person name="Slaby B.M."/>
            <person name="Hentschel U."/>
        </authorList>
    </citation>
    <scope>NUCLEOTIDE SEQUENCE [LARGE SCALE GENOMIC DNA]</scope>
    <source>
        <strain evidence="1">LMB bulk15N</strain>
    </source>
</reference>
<protein>
    <submittedName>
        <fullName evidence="1">Uncharacterized protein</fullName>
    </submittedName>
</protein>
<proteinExistence type="predicted"/>
<dbReference type="AlphaFoldDB" id="A0A1T1D4J8"/>
<organism evidence="1 2">
    <name type="scientific">Candidatus Synechococcus spongiarum LMB bulk15N</name>
    <dbReference type="NCBI Taxonomy" id="1943583"/>
    <lineage>
        <taxon>Bacteria</taxon>
        <taxon>Bacillati</taxon>
        <taxon>Cyanobacteriota</taxon>
        <taxon>Cyanophyceae</taxon>
        <taxon>Synechococcales</taxon>
        <taxon>Synechococcaceae</taxon>
        <taxon>Synechococcus</taxon>
    </lineage>
</organism>